<dbReference type="EMBL" id="RCMK01001071">
    <property type="protein sequence ID" value="KAG2902916.1"/>
    <property type="molecule type" value="Genomic_DNA"/>
</dbReference>
<accession>A0A8T1BJ01</accession>
<proteinExistence type="predicted"/>
<evidence type="ECO:0000313" key="2">
    <source>
        <dbReference type="Proteomes" id="UP000736787"/>
    </source>
</evidence>
<organism evidence="1 2">
    <name type="scientific">Phytophthora cactorum</name>
    <dbReference type="NCBI Taxonomy" id="29920"/>
    <lineage>
        <taxon>Eukaryota</taxon>
        <taxon>Sar</taxon>
        <taxon>Stramenopiles</taxon>
        <taxon>Oomycota</taxon>
        <taxon>Peronosporomycetes</taxon>
        <taxon>Peronosporales</taxon>
        <taxon>Peronosporaceae</taxon>
        <taxon>Phytophthora</taxon>
    </lineage>
</organism>
<dbReference type="Proteomes" id="UP000736787">
    <property type="component" value="Unassembled WGS sequence"/>
</dbReference>
<name>A0A8T1BJ01_9STRA</name>
<protein>
    <submittedName>
        <fullName evidence="1">Uncharacterized protein</fullName>
    </submittedName>
</protein>
<comment type="caution">
    <text evidence="1">The sequence shown here is derived from an EMBL/GenBank/DDBJ whole genome shotgun (WGS) entry which is preliminary data.</text>
</comment>
<evidence type="ECO:0000313" key="1">
    <source>
        <dbReference type="EMBL" id="KAG2902916.1"/>
    </source>
</evidence>
<dbReference type="AlphaFoldDB" id="A0A8T1BJ01"/>
<reference evidence="1" key="1">
    <citation type="submission" date="2018-10" db="EMBL/GenBank/DDBJ databases">
        <title>Effector identification in a new, highly contiguous assembly of the strawberry crown rot pathogen Phytophthora cactorum.</title>
        <authorList>
            <person name="Armitage A.D."/>
            <person name="Nellist C.F."/>
            <person name="Bates H."/>
            <person name="Vickerstaff R.J."/>
            <person name="Harrison R.J."/>
        </authorList>
    </citation>
    <scope>NUCLEOTIDE SEQUENCE</scope>
    <source>
        <strain evidence="1">4040</strain>
    </source>
</reference>
<gene>
    <name evidence="1" type="ORF">PC117_g21369</name>
</gene>
<sequence length="94" mass="11016">MQLRKLTVAPLRLPMHRYRWHSCLRAPGLQRLLATSGLQECKCVHATRIQRTTSRHCRDSSTSRVAKEQMSPFHSQLFIFLCMFFHPENAHGLR</sequence>